<evidence type="ECO:0000256" key="1">
    <source>
        <dbReference type="ARBA" id="ARBA00022617"/>
    </source>
</evidence>
<feature type="domain" description="Cytochrome c" evidence="4">
    <location>
        <begin position="46"/>
        <end position="95"/>
    </location>
</feature>
<sequence length="95" mass="10341">MRVRRLISNRNNLLAVLTAAFVMACILNYDASAQGKTTNDSVFTDEQATRGADAYQQECAQCHLDDLLGDGIAPSLVGAPFSFRWSELSVADMLV</sequence>
<name>A0A382GQ04_9ZZZZ</name>
<dbReference type="SUPFAM" id="SSF46626">
    <property type="entry name" value="Cytochrome c"/>
    <property type="match status" value="1"/>
</dbReference>
<dbReference type="GO" id="GO:0009055">
    <property type="term" value="F:electron transfer activity"/>
    <property type="evidence" value="ECO:0007669"/>
    <property type="project" value="InterPro"/>
</dbReference>
<evidence type="ECO:0000256" key="3">
    <source>
        <dbReference type="ARBA" id="ARBA00023004"/>
    </source>
</evidence>
<dbReference type="GO" id="GO:0020037">
    <property type="term" value="F:heme binding"/>
    <property type="evidence" value="ECO:0007669"/>
    <property type="project" value="InterPro"/>
</dbReference>
<dbReference type="EMBL" id="UINC01056673">
    <property type="protein sequence ID" value="SVB76972.1"/>
    <property type="molecule type" value="Genomic_DNA"/>
</dbReference>
<keyword evidence="2" id="KW-0479">Metal-binding</keyword>
<dbReference type="Gene3D" id="1.10.760.10">
    <property type="entry name" value="Cytochrome c-like domain"/>
    <property type="match status" value="1"/>
</dbReference>
<keyword evidence="1" id="KW-0349">Heme</keyword>
<reference evidence="5" key="1">
    <citation type="submission" date="2018-05" db="EMBL/GenBank/DDBJ databases">
        <authorList>
            <person name="Lanie J.A."/>
            <person name="Ng W.-L."/>
            <person name="Kazmierczak K.M."/>
            <person name="Andrzejewski T.M."/>
            <person name="Davidsen T.M."/>
            <person name="Wayne K.J."/>
            <person name="Tettelin H."/>
            <person name="Glass J.I."/>
            <person name="Rusch D."/>
            <person name="Podicherti R."/>
            <person name="Tsui H.-C.T."/>
            <person name="Winkler M.E."/>
        </authorList>
    </citation>
    <scope>NUCLEOTIDE SEQUENCE</scope>
</reference>
<gene>
    <name evidence="5" type="ORF">METZ01_LOCUS229826</name>
</gene>
<dbReference type="PROSITE" id="PS51257">
    <property type="entry name" value="PROKAR_LIPOPROTEIN"/>
    <property type="match status" value="1"/>
</dbReference>
<keyword evidence="3" id="KW-0408">Iron</keyword>
<feature type="non-terminal residue" evidence="5">
    <location>
        <position position="95"/>
    </location>
</feature>
<evidence type="ECO:0000259" key="4">
    <source>
        <dbReference type="PROSITE" id="PS51007"/>
    </source>
</evidence>
<dbReference type="InterPro" id="IPR009056">
    <property type="entry name" value="Cyt_c-like_dom"/>
</dbReference>
<protein>
    <recommendedName>
        <fullName evidence="4">Cytochrome c domain-containing protein</fullName>
    </recommendedName>
</protein>
<dbReference type="InterPro" id="IPR036909">
    <property type="entry name" value="Cyt_c-like_dom_sf"/>
</dbReference>
<dbReference type="PROSITE" id="PS51007">
    <property type="entry name" value="CYTC"/>
    <property type="match status" value="1"/>
</dbReference>
<proteinExistence type="predicted"/>
<organism evidence="5">
    <name type="scientific">marine metagenome</name>
    <dbReference type="NCBI Taxonomy" id="408172"/>
    <lineage>
        <taxon>unclassified sequences</taxon>
        <taxon>metagenomes</taxon>
        <taxon>ecological metagenomes</taxon>
    </lineage>
</organism>
<evidence type="ECO:0000313" key="5">
    <source>
        <dbReference type="EMBL" id="SVB76972.1"/>
    </source>
</evidence>
<evidence type="ECO:0000256" key="2">
    <source>
        <dbReference type="ARBA" id="ARBA00022723"/>
    </source>
</evidence>
<accession>A0A382GQ04</accession>
<dbReference type="GO" id="GO:0046872">
    <property type="term" value="F:metal ion binding"/>
    <property type="evidence" value="ECO:0007669"/>
    <property type="project" value="UniProtKB-KW"/>
</dbReference>
<dbReference type="AlphaFoldDB" id="A0A382GQ04"/>